<feature type="compositionally biased region" description="Acidic residues" evidence="2">
    <location>
        <begin position="252"/>
        <end position="277"/>
    </location>
</feature>
<evidence type="ECO:0000313" key="4">
    <source>
        <dbReference type="Proteomes" id="UP001310594"/>
    </source>
</evidence>
<sequence>MADWRTVAAQQKQQIESKNAIVDYLNQQVRTAEQQVADLQFQLAEAGEALATARTKTNTTANELLSKAQLKYDDLATKYGQVLNRARLAENDLEAAIVLYHQKEAELRTRAIPRVGDDQELERTLAASRAETQEARMLADKLRKEVVNLKRDNASLRYQNPGCDIDQDDEEVLPEKYNIAGRVGGKPTALSASIAPRRKFLQQVPTSKSSRVQPPAGSSFLTSIPVRAKAAGTKSSQRAPITPRKRKRIVESDIDESEDEANEEDEELNGDDDEELGDIDEDELRDLRQQASPPPTPKRRRVVKDLKDSDEDIVEEFTFDAIISWHADGRPEDNLLDEDLIDVAEELWEGVEEARGRWEDVCGQHWQYDLEKPGRKATDRAQCVTKKLCGGKETSDGVELLGGPTLWRKGVEGQAACRDCVANGWPCFTWYRPNKEVEGRLLVLPLHDMDRKQKVQEGFEIRHWLNA</sequence>
<proteinExistence type="predicted"/>
<evidence type="ECO:0000256" key="2">
    <source>
        <dbReference type="SAM" id="MobiDB-lite"/>
    </source>
</evidence>
<evidence type="ECO:0000256" key="1">
    <source>
        <dbReference type="SAM" id="Coils"/>
    </source>
</evidence>
<keyword evidence="1" id="KW-0175">Coiled coil</keyword>
<feature type="coiled-coil region" evidence="1">
    <location>
        <begin position="125"/>
        <end position="159"/>
    </location>
</feature>
<feature type="coiled-coil region" evidence="1">
    <location>
        <begin position="22"/>
        <end position="49"/>
    </location>
</feature>
<name>A0AAN7WN55_9PEZI</name>
<protein>
    <submittedName>
        <fullName evidence="3">Uncharacterized protein</fullName>
    </submittedName>
</protein>
<evidence type="ECO:0000313" key="3">
    <source>
        <dbReference type="EMBL" id="KAK5702946.1"/>
    </source>
</evidence>
<organism evidence="3 4">
    <name type="scientific">Elasticomyces elasticus</name>
    <dbReference type="NCBI Taxonomy" id="574655"/>
    <lineage>
        <taxon>Eukaryota</taxon>
        <taxon>Fungi</taxon>
        <taxon>Dikarya</taxon>
        <taxon>Ascomycota</taxon>
        <taxon>Pezizomycotina</taxon>
        <taxon>Dothideomycetes</taxon>
        <taxon>Dothideomycetidae</taxon>
        <taxon>Mycosphaerellales</taxon>
        <taxon>Teratosphaeriaceae</taxon>
        <taxon>Elasticomyces</taxon>
    </lineage>
</organism>
<dbReference type="EMBL" id="JAVRQU010000005">
    <property type="protein sequence ID" value="KAK5702946.1"/>
    <property type="molecule type" value="Genomic_DNA"/>
</dbReference>
<dbReference type="Proteomes" id="UP001310594">
    <property type="component" value="Unassembled WGS sequence"/>
</dbReference>
<feature type="compositionally biased region" description="Polar residues" evidence="2">
    <location>
        <begin position="203"/>
        <end position="212"/>
    </location>
</feature>
<accession>A0AAN7WN55</accession>
<comment type="caution">
    <text evidence="3">The sequence shown here is derived from an EMBL/GenBank/DDBJ whole genome shotgun (WGS) entry which is preliminary data.</text>
</comment>
<feature type="region of interest" description="Disordered" evidence="2">
    <location>
        <begin position="286"/>
        <end position="305"/>
    </location>
</feature>
<gene>
    <name evidence="3" type="ORF">LTR97_003892</name>
</gene>
<dbReference type="AlphaFoldDB" id="A0AAN7WN55"/>
<reference evidence="3" key="1">
    <citation type="submission" date="2023-08" db="EMBL/GenBank/DDBJ databases">
        <title>Black Yeasts Isolated from many extreme environments.</title>
        <authorList>
            <person name="Coleine C."/>
            <person name="Stajich J.E."/>
            <person name="Selbmann L."/>
        </authorList>
    </citation>
    <scope>NUCLEOTIDE SEQUENCE</scope>
    <source>
        <strain evidence="3">CCFEE 5810</strain>
    </source>
</reference>
<feature type="region of interest" description="Disordered" evidence="2">
    <location>
        <begin position="202"/>
        <end position="277"/>
    </location>
</feature>